<evidence type="ECO:0000313" key="1">
    <source>
        <dbReference type="EMBL" id="MBX0322687.1"/>
    </source>
</evidence>
<reference evidence="1 2" key="1">
    <citation type="submission" date="2021-06" db="EMBL/GenBank/DDBJ databases">
        <title>Halomicroarcula sp. a new haloarchaeum isolated from saline soil.</title>
        <authorList>
            <person name="Duran-Viseras A."/>
            <person name="Sanchez-Porro C."/>
            <person name="Ventosa A."/>
        </authorList>
    </citation>
    <scope>NUCLEOTIDE SEQUENCE [LARGE SCALE GENOMIC DNA]</scope>
    <source>
        <strain evidence="1 2">F13</strain>
    </source>
</reference>
<sequence>METEMAIRSATMQVTVLLLVAAGLLLALGVAGVPASLPLVVVLLALGGGLYLTRPDEGEVGFVLGVDADSLLDSLWLAPVLAAAPLVLELGATPEEVQALGGLLGLAGMLNYFLRPVYLLAYGLVRSVGGGNKQVNGR</sequence>
<dbReference type="AlphaFoldDB" id="A0AAW4PQV5"/>
<keyword evidence="2" id="KW-1185">Reference proteome</keyword>
<proteinExistence type="predicted"/>
<dbReference type="Proteomes" id="UP001430377">
    <property type="component" value="Unassembled WGS sequence"/>
</dbReference>
<dbReference type="RefSeq" id="WP_220617674.1">
    <property type="nucleotide sequence ID" value="NZ_RKLR01000002.1"/>
</dbReference>
<comment type="caution">
    <text evidence="1">The sequence shown here is derived from an EMBL/GenBank/DDBJ whole genome shotgun (WGS) entry which is preliminary data.</text>
</comment>
<dbReference type="EMBL" id="RKLR01000002">
    <property type="protein sequence ID" value="MBX0322687.1"/>
    <property type="molecule type" value="Genomic_DNA"/>
</dbReference>
<organism evidence="1 2">
    <name type="scientific">Haloarcula rubra</name>
    <dbReference type="NCBI Taxonomy" id="2487747"/>
    <lineage>
        <taxon>Archaea</taxon>
        <taxon>Methanobacteriati</taxon>
        <taxon>Methanobacteriota</taxon>
        <taxon>Stenosarchaea group</taxon>
        <taxon>Halobacteria</taxon>
        <taxon>Halobacteriales</taxon>
        <taxon>Haloarculaceae</taxon>
        <taxon>Haloarcula</taxon>
    </lineage>
</organism>
<name>A0AAW4PQV5_9EURY</name>
<gene>
    <name evidence="1" type="ORF">EGH21_06550</name>
</gene>
<accession>A0AAW4PQV5</accession>
<evidence type="ECO:0000313" key="2">
    <source>
        <dbReference type="Proteomes" id="UP001430377"/>
    </source>
</evidence>
<protein>
    <submittedName>
        <fullName evidence="1">Uncharacterized protein</fullName>
    </submittedName>
</protein>